<dbReference type="AlphaFoldDB" id="A0A223AR74"/>
<organism evidence="1 2">
    <name type="scientific">Mogibacterium pumilum</name>
    <dbReference type="NCBI Taxonomy" id="86332"/>
    <lineage>
        <taxon>Bacteria</taxon>
        <taxon>Bacillati</taxon>
        <taxon>Bacillota</taxon>
        <taxon>Clostridia</taxon>
        <taxon>Peptostreptococcales</taxon>
        <taxon>Anaerovoracaceae</taxon>
        <taxon>Mogibacterium</taxon>
    </lineage>
</organism>
<protein>
    <submittedName>
        <fullName evidence="1">Uncharacterized protein</fullName>
    </submittedName>
</protein>
<sequence>MCRIKYMNSCILILKGRIGIRCVFAEEELNGITSEKDIIWIKFADNRVGVVACSNDINFDIPSTRDEYDEINFTRNGKKKGWKYNTSGILVHADHNSNVDNPAMVNNIMMEFVKSLK</sequence>
<keyword evidence="2" id="KW-1185">Reference proteome</keyword>
<dbReference type="EMBL" id="CP016199">
    <property type="protein sequence ID" value="ASS37478.1"/>
    <property type="molecule type" value="Genomic_DNA"/>
</dbReference>
<gene>
    <name evidence="1" type="ORF">AXF17_02715</name>
</gene>
<evidence type="ECO:0000313" key="2">
    <source>
        <dbReference type="Proteomes" id="UP000214689"/>
    </source>
</evidence>
<dbReference type="RefSeq" id="WP_094233702.1">
    <property type="nucleotide sequence ID" value="NZ_CP016199.1"/>
</dbReference>
<evidence type="ECO:0000313" key="1">
    <source>
        <dbReference type="EMBL" id="ASS37478.1"/>
    </source>
</evidence>
<reference evidence="2" key="1">
    <citation type="submission" date="2016-05" db="EMBL/GenBank/DDBJ databases">
        <authorList>
            <person name="Holder M.E."/>
            <person name="Ajami N.J."/>
            <person name="Petrosino J.F."/>
        </authorList>
    </citation>
    <scope>NUCLEOTIDE SEQUENCE [LARGE SCALE GENOMIC DNA]</scope>
    <source>
        <strain evidence="2">ATCC 700696</strain>
    </source>
</reference>
<proteinExistence type="predicted"/>
<dbReference type="Proteomes" id="UP000214689">
    <property type="component" value="Chromosome"/>
</dbReference>
<name>A0A223AR74_9FIRM</name>
<accession>A0A223AR74</accession>